<gene>
    <name evidence="2" type="ORF">QFZ46_000487</name>
</gene>
<comment type="caution">
    <text evidence="2">The sequence shown here is derived from an EMBL/GenBank/DDBJ whole genome shotgun (WGS) entry which is preliminary data.</text>
</comment>
<evidence type="ECO:0000313" key="3">
    <source>
        <dbReference type="Proteomes" id="UP001239085"/>
    </source>
</evidence>
<reference evidence="2 3" key="1">
    <citation type="submission" date="2023-07" db="EMBL/GenBank/DDBJ databases">
        <title>Comparative genomics of wheat-associated soil bacteria to identify genetic determinants of phenazine resistance.</title>
        <authorList>
            <person name="Mouncey N."/>
        </authorList>
    </citation>
    <scope>NUCLEOTIDE SEQUENCE [LARGE SCALE GENOMIC DNA]</scope>
    <source>
        <strain evidence="2 3">W2I7</strain>
    </source>
</reference>
<protein>
    <submittedName>
        <fullName evidence="2">Uncharacterized protein</fullName>
    </submittedName>
</protein>
<dbReference type="Proteomes" id="UP001239085">
    <property type="component" value="Unassembled WGS sequence"/>
</dbReference>
<organism evidence="2 3">
    <name type="scientific">Microbacterium murale</name>
    <dbReference type="NCBI Taxonomy" id="1081040"/>
    <lineage>
        <taxon>Bacteria</taxon>
        <taxon>Bacillati</taxon>
        <taxon>Actinomycetota</taxon>
        <taxon>Actinomycetes</taxon>
        <taxon>Micrococcales</taxon>
        <taxon>Microbacteriaceae</taxon>
        <taxon>Microbacterium</taxon>
    </lineage>
</organism>
<sequence>MSDQTSPEPERQRIVRVPGSRRARLTPAPGTDPSPEVATNPAREKKIGRDAGPNDARMQEDVPPHY</sequence>
<feature type="region of interest" description="Disordered" evidence="1">
    <location>
        <begin position="1"/>
        <end position="66"/>
    </location>
</feature>
<name>A0ABU0P5T5_9MICO</name>
<dbReference type="RefSeq" id="WP_307357945.1">
    <property type="nucleotide sequence ID" value="NZ_JAUSXK010000001.1"/>
</dbReference>
<feature type="compositionally biased region" description="Basic and acidic residues" evidence="1">
    <location>
        <begin position="57"/>
        <end position="66"/>
    </location>
</feature>
<accession>A0ABU0P5T5</accession>
<keyword evidence="3" id="KW-1185">Reference proteome</keyword>
<evidence type="ECO:0000313" key="2">
    <source>
        <dbReference type="EMBL" id="MDQ0642327.1"/>
    </source>
</evidence>
<dbReference type="EMBL" id="JAUSXK010000001">
    <property type="protein sequence ID" value="MDQ0642327.1"/>
    <property type="molecule type" value="Genomic_DNA"/>
</dbReference>
<proteinExistence type="predicted"/>
<evidence type="ECO:0000256" key="1">
    <source>
        <dbReference type="SAM" id="MobiDB-lite"/>
    </source>
</evidence>